<keyword evidence="3" id="KW-1185">Reference proteome</keyword>
<dbReference type="Proteomes" id="UP000218231">
    <property type="component" value="Unassembled WGS sequence"/>
</dbReference>
<feature type="compositionally biased region" description="Basic and acidic residues" evidence="1">
    <location>
        <begin position="33"/>
        <end position="44"/>
    </location>
</feature>
<evidence type="ECO:0000256" key="1">
    <source>
        <dbReference type="SAM" id="MobiDB-lite"/>
    </source>
</evidence>
<name>A0A2A2JSF3_9BILA</name>
<dbReference type="EMBL" id="LIAE01010254">
    <property type="protein sequence ID" value="PAV64499.1"/>
    <property type="molecule type" value="Genomic_DNA"/>
</dbReference>
<feature type="compositionally biased region" description="Basic and acidic residues" evidence="1">
    <location>
        <begin position="185"/>
        <end position="231"/>
    </location>
</feature>
<dbReference type="EMBL" id="LIAE01010254">
    <property type="protein sequence ID" value="PAV64497.1"/>
    <property type="molecule type" value="Genomic_DNA"/>
</dbReference>
<sequence>MVLSPVQNKPKRSKSERRDKPGDDTIKVQIARIIHDMKEMERTRYQRKAKAEPVLNGVVTKPDAAEGKNRSSRRKSIAPVRYTNENADKSEKSPKQKRMSDESVKSTGSKRSRSSKKSPDNSPLSVKVLIETEKPNKSVKMEKSESEETGRAKEAKTENGEANEQSEEMLLNRRGRPRKYGPNREPLEKGRGRPRGTTKEKSNESVKKEKETAVKTEKEKPDKSEKPERKNGSTKRSKPSAMYSDTFELPRKRFSCPIPLSLPGNVKLSNIKHRKDAYRDLKRMLDLVPDESIGAYFEQVRAFSVYLQDSDNRYIREDPDDKKRRRL</sequence>
<protein>
    <submittedName>
        <fullName evidence="2">Uncharacterized protein</fullName>
    </submittedName>
</protein>
<dbReference type="AlphaFoldDB" id="A0A2A2JSF3"/>
<evidence type="ECO:0000313" key="3">
    <source>
        <dbReference type="Proteomes" id="UP000218231"/>
    </source>
</evidence>
<feature type="compositionally biased region" description="Basic and acidic residues" evidence="1">
    <location>
        <begin position="130"/>
        <end position="159"/>
    </location>
</feature>
<organism evidence="2 3">
    <name type="scientific">Diploscapter pachys</name>
    <dbReference type="NCBI Taxonomy" id="2018661"/>
    <lineage>
        <taxon>Eukaryota</taxon>
        <taxon>Metazoa</taxon>
        <taxon>Ecdysozoa</taxon>
        <taxon>Nematoda</taxon>
        <taxon>Chromadorea</taxon>
        <taxon>Rhabditida</taxon>
        <taxon>Rhabditina</taxon>
        <taxon>Rhabditomorpha</taxon>
        <taxon>Rhabditoidea</taxon>
        <taxon>Rhabditidae</taxon>
        <taxon>Diploscapter</taxon>
    </lineage>
</organism>
<feature type="compositionally biased region" description="Basic and acidic residues" evidence="1">
    <location>
        <begin position="16"/>
        <end position="26"/>
    </location>
</feature>
<accession>A0A2A2JSF3</accession>
<gene>
    <name evidence="2" type="ORF">WR25_27218</name>
</gene>
<feature type="compositionally biased region" description="Basic and acidic residues" evidence="1">
    <location>
        <begin position="86"/>
        <end position="104"/>
    </location>
</feature>
<reference evidence="2 3" key="1">
    <citation type="journal article" date="2017" name="Curr. Biol.">
        <title>Genome architecture and evolution of a unichromosomal asexual nematode.</title>
        <authorList>
            <person name="Fradin H."/>
            <person name="Zegar C."/>
            <person name="Gutwein M."/>
            <person name="Lucas J."/>
            <person name="Kovtun M."/>
            <person name="Corcoran D."/>
            <person name="Baugh L.R."/>
            <person name="Kiontke K."/>
            <person name="Gunsalus K."/>
            <person name="Fitch D.H."/>
            <person name="Piano F."/>
        </authorList>
    </citation>
    <scope>NUCLEOTIDE SEQUENCE [LARGE SCALE GENOMIC DNA]</scope>
    <source>
        <strain evidence="2">PF1309</strain>
    </source>
</reference>
<proteinExistence type="predicted"/>
<comment type="caution">
    <text evidence="2">The sequence shown here is derived from an EMBL/GenBank/DDBJ whole genome shotgun (WGS) entry which is preliminary data.</text>
</comment>
<feature type="region of interest" description="Disordered" evidence="1">
    <location>
        <begin position="1"/>
        <end position="246"/>
    </location>
</feature>
<evidence type="ECO:0000313" key="2">
    <source>
        <dbReference type="EMBL" id="PAV64499.1"/>
    </source>
</evidence>